<dbReference type="GO" id="GO:0000978">
    <property type="term" value="F:RNA polymerase II cis-regulatory region sequence-specific DNA binding"/>
    <property type="evidence" value="ECO:0007669"/>
    <property type="project" value="TreeGrafter"/>
</dbReference>
<feature type="compositionally biased region" description="Basic residues" evidence="3">
    <location>
        <begin position="32"/>
        <end position="44"/>
    </location>
</feature>
<proteinExistence type="predicted"/>
<dbReference type="InterPro" id="IPR050140">
    <property type="entry name" value="SRY-related_HMG-box_TF-like"/>
</dbReference>
<dbReference type="AlphaFoldDB" id="A0AAJ7S3M7"/>
<keyword evidence="1 2" id="KW-0238">DNA-binding</keyword>
<dbReference type="PANTHER" id="PTHR10270">
    <property type="entry name" value="SOX TRANSCRIPTION FACTOR"/>
    <property type="match status" value="1"/>
</dbReference>
<gene>
    <name evidence="6" type="primary">LOC113464568</name>
</gene>
<feature type="non-terminal residue" evidence="6">
    <location>
        <position position="1"/>
    </location>
</feature>
<accession>A0AAJ7S3M7</accession>
<dbReference type="GO" id="GO:0001228">
    <property type="term" value="F:DNA-binding transcription activator activity, RNA polymerase II-specific"/>
    <property type="evidence" value="ECO:0007669"/>
    <property type="project" value="TreeGrafter"/>
</dbReference>
<keyword evidence="5" id="KW-1185">Reference proteome</keyword>
<dbReference type="InterPro" id="IPR036910">
    <property type="entry name" value="HMG_box_dom_sf"/>
</dbReference>
<organism evidence="5 6">
    <name type="scientific">Ceratina calcarata</name>
    <dbReference type="NCBI Taxonomy" id="156304"/>
    <lineage>
        <taxon>Eukaryota</taxon>
        <taxon>Metazoa</taxon>
        <taxon>Ecdysozoa</taxon>
        <taxon>Arthropoda</taxon>
        <taxon>Hexapoda</taxon>
        <taxon>Insecta</taxon>
        <taxon>Pterygota</taxon>
        <taxon>Neoptera</taxon>
        <taxon>Endopterygota</taxon>
        <taxon>Hymenoptera</taxon>
        <taxon>Apocrita</taxon>
        <taxon>Aculeata</taxon>
        <taxon>Apoidea</taxon>
        <taxon>Anthophila</taxon>
        <taxon>Apidae</taxon>
        <taxon>Ceratina</taxon>
        <taxon>Zadontomerus</taxon>
    </lineage>
</organism>
<dbReference type="Proteomes" id="UP000694925">
    <property type="component" value="Unplaced"/>
</dbReference>
<evidence type="ECO:0000313" key="5">
    <source>
        <dbReference type="Proteomes" id="UP000694925"/>
    </source>
</evidence>
<feature type="compositionally biased region" description="Low complexity" evidence="3">
    <location>
        <begin position="45"/>
        <end position="61"/>
    </location>
</feature>
<dbReference type="Gene3D" id="1.10.30.10">
    <property type="entry name" value="High mobility group box domain"/>
    <property type="match status" value="1"/>
</dbReference>
<reference evidence="6" key="1">
    <citation type="submission" date="2025-08" db="UniProtKB">
        <authorList>
            <consortium name="RefSeq"/>
        </authorList>
    </citation>
    <scope>IDENTIFICATION</scope>
    <source>
        <tissue evidence="6">Whole body</tissue>
    </source>
</reference>
<evidence type="ECO:0000256" key="2">
    <source>
        <dbReference type="PROSITE-ProRule" id="PRU00267"/>
    </source>
</evidence>
<dbReference type="RefSeq" id="XP_026670813.1">
    <property type="nucleotide sequence ID" value="XM_026815012.1"/>
</dbReference>
<feature type="region of interest" description="Disordered" evidence="3">
    <location>
        <begin position="26"/>
        <end position="74"/>
    </location>
</feature>
<dbReference type="InterPro" id="IPR009071">
    <property type="entry name" value="HMG_box_dom"/>
</dbReference>
<sequence>KKWRGLTPQDRRPYVEEAERLRVIHMQEHPNYKYRPRRRKHAKRAPGAPSSPPSATNTAANRSNPSGTTIHHSM</sequence>
<dbReference type="GeneID" id="113464568"/>
<dbReference type="KEGG" id="ccal:113464568"/>
<feature type="compositionally biased region" description="Polar residues" evidence="3">
    <location>
        <begin position="62"/>
        <end position="74"/>
    </location>
</feature>
<protein>
    <submittedName>
        <fullName evidence="6">Transcription factor SOX-15</fullName>
    </submittedName>
</protein>
<keyword evidence="2" id="KW-0539">Nucleus</keyword>
<name>A0AAJ7S3M7_9HYME</name>
<dbReference type="SUPFAM" id="SSF47095">
    <property type="entry name" value="HMG-box"/>
    <property type="match status" value="1"/>
</dbReference>
<feature type="DNA-binding region" description="HMG box" evidence="2">
    <location>
        <begin position="1"/>
        <end position="33"/>
    </location>
</feature>
<evidence type="ECO:0000256" key="3">
    <source>
        <dbReference type="SAM" id="MobiDB-lite"/>
    </source>
</evidence>
<dbReference type="GO" id="GO:0005634">
    <property type="term" value="C:nucleus"/>
    <property type="evidence" value="ECO:0007669"/>
    <property type="project" value="UniProtKB-UniRule"/>
</dbReference>
<feature type="domain" description="HMG box" evidence="4">
    <location>
        <begin position="1"/>
        <end position="33"/>
    </location>
</feature>
<evidence type="ECO:0000256" key="1">
    <source>
        <dbReference type="ARBA" id="ARBA00023125"/>
    </source>
</evidence>
<dbReference type="PANTHER" id="PTHR10270:SF317">
    <property type="entry name" value="TRANSCRIPTION FACTOR SOX-15-RELATED"/>
    <property type="match status" value="1"/>
</dbReference>
<dbReference type="GO" id="GO:0030154">
    <property type="term" value="P:cell differentiation"/>
    <property type="evidence" value="ECO:0007669"/>
    <property type="project" value="TreeGrafter"/>
</dbReference>
<dbReference type="Pfam" id="PF00505">
    <property type="entry name" value="HMG_box"/>
    <property type="match status" value="1"/>
</dbReference>
<dbReference type="PROSITE" id="PS50118">
    <property type="entry name" value="HMG_BOX_2"/>
    <property type="match status" value="1"/>
</dbReference>
<evidence type="ECO:0000259" key="4">
    <source>
        <dbReference type="PROSITE" id="PS50118"/>
    </source>
</evidence>
<evidence type="ECO:0000313" key="6">
    <source>
        <dbReference type="RefSeq" id="XP_026670813.1"/>
    </source>
</evidence>